<keyword evidence="2" id="KW-1185">Reference proteome</keyword>
<proteinExistence type="predicted"/>
<evidence type="ECO:0000313" key="2">
    <source>
        <dbReference type="Proteomes" id="UP001234297"/>
    </source>
</evidence>
<reference evidence="1 2" key="1">
    <citation type="journal article" date="2022" name="Hortic Res">
        <title>A haplotype resolved chromosomal level avocado genome allows analysis of novel avocado genes.</title>
        <authorList>
            <person name="Nath O."/>
            <person name="Fletcher S.J."/>
            <person name="Hayward A."/>
            <person name="Shaw L.M."/>
            <person name="Masouleh A.K."/>
            <person name="Furtado A."/>
            <person name="Henry R.J."/>
            <person name="Mitter N."/>
        </authorList>
    </citation>
    <scope>NUCLEOTIDE SEQUENCE [LARGE SCALE GENOMIC DNA]</scope>
    <source>
        <strain evidence="2">cv. Hass</strain>
    </source>
</reference>
<dbReference type="Proteomes" id="UP001234297">
    <property type="component" value="Chromosome 2"/>
</dbReference>
<sequence>MPEDTVTSMTDLPDDCLLMIFRRLESCADSDSFGLTCRRWLQIQCLGRGSLQLRSSYRPNVSQEYVRCLSKLLMRFQRLDSITLTGCTELPDLALTQLQFYGFNLKTLSLDCCFGITDDGLAMVAKGCPSLVTISLYRCNITDVGLEILAKSCFHLENVNLSYCVLVSDRGIRAFSRYCHRLRAMTVSYCRGITGSGFRGCSPTLSYLEADSCSLTPEGLLGAVSGGGLQYLNVSCLRCWVGGDGLSGIGEGYAARLQYLNFRLCRFVGDESVEAIAKGCPALKEWNLAVCHEIRVRGWDAIGLHCRNLEILHVNRCRNLCNRGLLAIQDGCERLGVLYMHGCRRVNYVGLESFKRMRWKVRIRGEEHMCVGPSLDKFFC</sequence>
<name>A0ACC2MB37_PERAE</name>
<comment type="caution">
    <text evidence="1">The sequence shown here is derived from an EMBL/GenBank/DDBJ whole genome shotgun (WGS) entry which is preliminary data.</text>
</comment>
<accession>A0ACC2MB37</accession>
<organism evidence="1 2">
    <name type="scientific">Persea americana</name>
    <name type="common">Avocado</name>
    <dbReference type="NCBI Taxonomy" id="3435"/>
    <lineage>
        <taxon>Eukaryota</taxon>
        <taxon>Viridiplantae</taxon>
        <taxon>Streptophyta</taxon>
        <taxon>Embryophyta</taxon>
        <taxon>Tracheophyta</taxon>
        <taxon>Spermatophyta</taxon>
        <taxon>Magnoliopsida</taxon>
        <taxon>Magnoliidae</taxon>
        <taxon>Laurales</taxon>
        <taxon>Lauraceae</taxon>
        <taxon>Persea</taxon>
    </lineage>
</organism>
<gene>
    <name evidence="1" type="ORF">MRB53_004324</name>
</gene>
<protein>
    <submittedName>
        <fullName evidence="1">Uncharacterized protein</fullName>
    </submittedName>
</protein>
<dbReference type="EMBL" id="CM056810">
    <property type="protein sequence ID" value="KAJ8642576.1"/>
    <property type="molecule type" value="Genomic_DNA"/>
</dbReference>
<evidence type="ECO:0000313" key="1">
    <source>
        <dbReference type="EMBL" id="KAJ8642576.1"/>
    </source>
</evidence>